<gene>
    <name evidence="1" type="ORF">GMJLKIPL_3455</name>
</gene>
<protein>
    <recommendedName>
        <fullName evidence="3">Antitoxin HicB</fullName>
    </recommendedName>
</protein>
<evidence type="ECO:0000313" key="1">
    <source>
        <dbReference type="EMBL" id="GJE01523.1"/>
    </source>
</evidence>
<dbReference type="EMBL" id="BPQQ01000040">
    <property type="protein sequence ID" value="GJE01523.1"/>
    <property type="molecule type" value="Genomic_DNA"/>
</dbReference>
<dbReference type="SUPFAM" id="SSF143100">
    <property type="entry name" value="TTHA1013/TTHA0281-like"/>
    <property type="match status" value="1"/>
</dbReference>
<evidence type="ECO:0008006" key="3">
    <source>
        <dbReference type="Google" id="ProtNLM"/>
    </source>
</evidence>
<comment type="caution">
    <text evidence="1">The sequence shown here is derived from an EMBL/GenBank/DDBJ whole genome shotgun (WGS) entry which is preliminary data.</text>
</comment>
<evidence type="ECO:0000313" key="2">
    <source>
        <dbReference type="Proteomes" id="UP001055153"/>
    </source>
</evidence>
<sequence length="149" mass="15738">MEQEWVYGYALREEEGEIHAYASAAPEAIVSGATREEAAQAMRDALTAAVRGRIKLGLDLVPPAAPDADEREVFILPAALAAKATLYTAWKASGLSKVALGARIGCAEKEVRRILDPDYPTGLARREQVARALGVELVVGARPAAAVAA</sequence>
<accession>A0ABQ4SI20</accession>
<name>A0ABQ4SI20_9HYPH</name>
<dbReference type="Proteomes" id="UP001055153">
    <property type="component" value="Unassembled WGS sequence"/>
</dbReference>
<proteinExistence type="predicted"/>
<keyword evidence="2" id="KW-1185">Reference proteome</keyword>
<organism evidence="1 2">
    <name type="scientific">Methylobacterium isbiliense</name>
    <dbReference type="NCBI Taxonomy" id="315478"/>
    <lineage>
        <taxon>Bacteria</taxon>
        <taxon>Pseudomonadati</taxon>
        <taxon>Pseudomonadota</taxon>
        <taxon>Alphaproteobacteria</taxon>
        <taxon>Hyphomicrobiales</taxon>
        <taxon>Methylobacteriaceae</taxon>
        <taxon>Methylobacterium</taxon>
    </lineage>
</organism>
<dbReference type="InterPro" id="IPR035069">
    <property type="entry name" value="TTHA1013/TTHA0281-like"/>
</dbReference>
<reference evidence="1" key="2">
    <citation type="submission" date="2021-08" db="EMBL/GenBank/DDBJ databases">
        <authorList>
            <person name="Tani A."/>
            <person name="Ola A."/>
            <person name="Ogura Y."/>
            <person name="Katsura K."/>
            <person name="Hayashi T."/>
        </authorList>
    </citation>
    <scope>NUCLEOTIDE SEQUENCE</scope>
    <source>
        <strain evidence="1">DSM 17168</strain>
    </source>
</reference>
<reference evidence="1" key="1">
    <citation type="journal article" date="2021" name="Front. Microbiol.">
        <title>Comprehensive Comparative Genomics and Phenotyping of Methylobacterium Species.</title>
        <authorList>
            <person name="Alessa O."/>
            <person name="Ogura Y."/>
            <person name="Fujitani Y."/>
            <person name="Takami H."/>
            <person name="Hayashi T."/>
            <person name="Sahin N."/>
            <person name="Tani A."/>
        </authorList>
    </citation>
    <scope>NUCLEOTIDE SEQUENCE</scope>
    <source>
        <strain evidence="1">DSM 17168</strain>
    </source>
</reference>